<dbReference type="GO" id="GO:0005886">
    <property type="term" value="C:plasma membrane"/>
    <property type="evidence" value="ECO:0007669"/>
    <property type="project" value="TreeGrafter"/>
</dbReference>
<dbReference type="InterPro" id="IPR003439">
    <property type="entry name" value="ABC_transporter-like_ATP-bd"/>
</dbReference>
<dbReference type="GO" id="GO:0005524">
    <property type="term" value="F:ATP binding"/>
    <property type="evidence" value="ECO:0007669"/>
    <property type="project" value="UniProtKB-KW"/>
</dbReference>
<dbReference type="CDD" id="cd03219">
    <property type="entry name" value="ABC_Mj1267_LivG_branched"/>
    <property type="match status" value="1"/>
</dbReference>
<dbReference type="PANTHER" id="PTHR45772:SF3">
    <property type="entry name" value="ABC TRANSPORTER ATP-BINDING PROTEIN"/>
    <property type="match status" value="1"/>
</dbReference>
<evidence type="ECO:0000259" key="4">
    <source>
        <dbReference type="PROSITE" id="PS50893"/>
    </source>
</evidence>
<evidence type="ECO:0000313" key="5">
    <source>
        <dbReference type="EMBL" id="CAB4567381.1"/>
    </source>
</evidence>
<dbReference type="Gene3D" id="3.40.50.300">
    <property type="entry name" value="P-loop containing nucleotide triphosphate hydrolases"/>
    <property type="match status" value="1"/>
</dbReference>
<dbReference type="InterPro" id="IPR003593">
    <property type="entry name" value="AAA+_ATPase"/>
</dbReference>
<dbReference type="Pfam" id="PF00005">
    <property type="entry name" value="ABC_tran"/>
    <property type="match status" value="1"/>
</dbReference>
<dbReference type="GO" id="GO:0016887">
    <property type="term" value="F:ATP hydrolysis activity"/>
    <property type="evidence" value="ECO:0007669"/>
    <property type="project" value="InterPro"/>
</dbReference>
<dbReference type="InterPro" id="IPR017871">
    <property type="entry name" value="ABC_transporter-like_CS"/>
</dbReference>
<keyword evidence="1" id="KW-0813">Transport</keyword>
<sequence>MTSNAAIRVSDLSLAIGGAKIVDGVTLEVKPGELLGVIGPNGAGKTSLFNLISGLRPATRGNIYLGDDDITNESPASRASKGLGRTFQTSSVFTLLPVLENVRLAAEAAMGGSMKITRRAYSFKPAIAKAEEALNAVGLSDKRFTPAGALSHGDKRRLEIAIVLASDAKVVMLDEPMAGMSVENVPVLTEIIRSLSRDYGRTVLMVEHHMHVVLGLADRIAVMHQGELLICADPQTVISDPTVQSAYLGESL</sequence>
<evidence type="ECO:0000256" key="1">
    <source>
        <dbReference type="ARBA" id="ARBA00022448"/>
    </source>
</evidence>
<dbReference type="EMBL" id="CAEZTT010000003">
    <property type="protein sequence ID" value="CAB4567381.1"/>
    <property type="molecule type" value="Genomic_DNA"/>
</dbReference>
<dbReference type="PROSITE" id="PS50893">
    <property type="entry name" value="ABC_TRANSPORTER_2"/>
    <property type="match status" value="1"/>
</dbReference>
<dbReference type="PANTHER" id="PTHR45772">
    <property type="entry name" value="CONSERVED COMPONENT OF ABC TRANSPORTER FOR NATURAL AMINO ACIDS-RELATED"/>
    <property type="match status" value="1"/>
</dbReference>
<evidence type="ECO:0000256" key="3">
    <source>
        <dbReference type="ARBA" id="ARBA00022840"/>
    </source>
</evidence>
<feature type="domain" description="ABC transporter" evidence="4">
    <location>
        <begin position="7"/>
        <end position="250"/>
    </location>
</feature>
<reference evidence="5" key="1">
    <citation type="submission" date="2020-05" db="EMBL/GenBank/DDBJ databases">
        <authorList>
            <person name="Chiriac C."/>
            <person name="Salcher M."/>
            <person name="Ghai R."/>
            <person name="Kavagutti S V."/>
        </authorList>
    </citation>
    <scope>NUCLEOTIDE SEQUENCE</scope>
</reference>
<gene>
    <name evidence="5" type="ORF">UFOPK1726_00071</name>
</gene>
<name>A0A6J6DTE2_9ZZZZ</name>
<evidence type="ECO:0000256" key="2">
    <source>
        <dbReference type="ARBA" id="ARBA00022741"/>
    </source>
</evidence>
<dbReference type="AlphaFoldDB" id="A0A6J6DTE2"/>
<dbReference type="InterPro" id="IPR051120">
    <property type="entry name" value="ABC_AA/LPS_Transport"/>
</dbReference>
<proteinExistence type="predicted"/>
<keyword evidence="3" id="KW-0067">ATP-binding</keyword>
<keyword evidence="2" id="KW-0547">Nucleotide-binding</keyword>
<organism evidence="5">
    <name type="scientific">freshwater metagenome</name>
    <dbReference type="NCBI Taxonomy" id="449393"/>
    <lineage>
        <taxon>unclassified sequences</taxon>
        <taxon>metagenomes</taxon>
        <taxon>ecological metagenomes</taxon>
    </lineage>
</organism>
<dbReference type="SUPFAM" id="SSF52540">
    <property type="entry name" value="P-loop containing nucleoside triphosphate hydrolases"/>
    <property type="match status" value="1"/>
</dbReference>
<dbReference type="InterPro" id="IPR027417">
    <property type="entry name" value="P-loop_NTPase"/>
</dbReference>
<dbReference type="PROSITE" id="PS00211">
    <property type="entry name" value="ABC_TRANSPORTER_1"/>
    <property type="match status" value="1"/>
</dbReference>
<accession>A0A6J6DTE2</accession>
<dbReference type="SMART" id="SM00382">
    <property type="entry name" value="AAA"/>
    <property type="match status" value="1"/>
</dbReference>
<protein>
    <submittedName>
        <fullName evidence="5">Unannotated protein</fullName>
    </submittedName>
</protein>